<keyword evidence="2" id="KW-1185">Reference proteome</keyword>
<dbReference type="AlphaFoldDB" id="A0AA88J0A7"/>
<dbReference type="Proteomes" id="UP001187192">
    <property type="component" value="Unassembled WGS sequence"/>
</dbReference>
<evidence type="ECO:0000313" key="2">
    <source>
        <dbReference type="Proteomes" id="UP001187192"/>
    </source>
</evidence>
<name>A0AA88J0A7_FICCA</name>
<organism evidence="1 2">
    <name type="scientific">Ficus carica</name>
    <name type="common">Common fig</name>
    <dbReference type="NCBI Taxonomy" id="3494"/>
    <lineage>
        <taxon>Eukaryota</taxon>
        <taxon>Viridiplantae</taxon>
        <taxon>Streptophyta</taxon>
        <taxon>Embryophyta</taxon>
        <taxon>Tracheophyta</taxon>
        <taxon>Spermatophyta</taxon>
        <taxon>Magnoliopsida</taxon>
        <taxon>eudicotyledons</taxon>
        <taxon>Gunneridae</taxon>
        <taxon>Pentapetalae</taxon>
        <taxon>rosids</taxon>
        <taxon>fabids</taxon>
        <taxon>Rosales</taxon>
        <taxon>Moraceae</taxon>
        <taxon>Ficeae</taxon>
        <taxon>Ficus</taxon>
    </lineage>
</organism>
<reference evidence="1" key="1">
    <citation type="submission" date="2023-07" db="EMBL/GenBank/DDBJ databases">
        <title>draft genome sequence of fig (Ficus carica).</title>
        <authorList>
            <person name="Takahashi T."/>
            <person name="Nishimura K."/>
        </authorList>
    </citation>
    <scope>NUCLEOTIDE SEQUENCE</scope>
</reference>
<comment type="caution">
    <text evidence="1">The sequence shown here is derived from an EMBL/GenBank/DDBJ whole genome shotgun (WGS) entry which is preliminary data.</text>
</comment>
<dbReference type="EMBL" id="BTGU01000117">
    <property type="protein sequence ID" value="GMN61788.1"/>
    <property type="molecule type" value="Genomic_DNA"/>
</dbReference>
<sequence length="206" mass="22813">MTLSKELIGEGEDETCEADKKFIGFGYLKENPASKLKSCSRLCLGYSISLRAGVEQAPEVDSTFSQSPYQASSFKLPVMLLLILELLRGLVLLQLLPSSSKVKKEFMSHAEFGYPKSSSTSRSQKRKRSESEIWKLMLADSVSLQNDLKSTAAVGLGLLTQTDLYCLFSQPLCQLVDSFSDGSVQCGLLVSYRYAQIEELVVKKDQ</sequence>
<protein>
    <submittedName>
        <fullName evidence="1">Uncharacterized protein</fullName>
    </submittedName>
</protein>
<accession>A0AA88J0A7</accession>
<proteinExistence type="predicted"/>
<evidence type="ECO:0000313" key="1">
    <source>
        <dbReference type="EMBL" id="GMN61788.1"/>
    </source>
</evidence>
<gene>
    <name evidence="1" type="ORF">TIFTF001_030867</name>
</gene>